<name>A8S454_ENTBW</name>
<evidence type="ECO:0000313" key="1">
    <source>
        <dbReference type="EMBL" id="EDP12925.1"/>
    </source>
</evidence>
<evidence type="ECO:0000313" key="2">
    <source>
        <dbReference type="Proteomes" id="UP000005396"/>
    </source>
</evidence>
<dbReference type="PaxDb" id="411902-CLOBOL_06821"/>
<dbReference type="HOGENOM" id="CLU_2394519_0_0_9"/>
<comment type="caution">
    <text evidence="1">The sequence shown here is derived from an EMBL/GenBank/DDBJ whole genome shotgun (WGS) entry which is preliminary data.</text>
</comment>
<reference evidence="1 2" key="1">
    <citation type="submission" date="2007-08" db="EMBL/GenBank/DDBJ databases">
        <authorList>
            <person name="Fulton L."/>
            <person name="Clifton S."/>
            <person name="Fulton B."/>
            <person name="Xu J."/>
            <person name="Minx P."/>
            <person name="Pepin K.H."/>
            <person name="Johnson M."/>
            <person name="Thiruvilangam P."/>
            <person name="Bhonagiri V."/>
            <person name="Nash W.E."/>
            <person name="Mardis E.R."/>
            <person name="Wilson R.K."/>
        </authorList>
    </citation>
    <scope>NUCLEOTIDE SEQUENCE [LARGE SCALE GENOMIC DNA]</scope>
    <source>
        <strain evidence="2">ATCC BAA-613 / DSM 15670 / CCUG 46953 / JCM 12243 / WAL 16351</strain>
    </source>
</reference>
<accession>A8S454</accession>
<gene>
    <name evidence="1" type="ORF">CLOBOL_06821</name>
</gene>
<reference evidence="1 2" key="2">
    <citation type="submission" date="2007-09" db="EMBL/GenBank/DDBJ databases">
        <title>Draft genome sequence of Clostridium bolteae (ATCC BAA-613).</title>
        <authorList>
            <person name="Sudarsanam P."/>
            <person name="Ley R."/>
            <person name="Guruge J."/>
            <person name="Turnbaugh P.J."/>
            <person name="Mahowald M."/>
            <person name="Liep D."/>
            <person name="Gordon J."/>
        </authorList>
    </citation>
    <scope>NUCLEOTIDE SEQUENCE [LARGE SCALE GENOMIC DNA]</scope>
    <source>
        <strain evidence="2">ATCC BAA-613 / DSM 15670 / CCUG 46953 / JCM 12243 / WAL 16351</strain>
    </source>
</reference>
<dbReference type="AlphaFoldDB" id="A8S454"/>
<dbReference type="Proteomes" id="UP000005396">
    <property type="component" value="Unassembled WGS sequence"/>
</dbReference>
<dbReference type="RefSeq" id="WP_007038511.1">
    <property type="nucleotide sequence ID" value="NZ_DS480713.1"/>
</dbReference>
<sequence length="115" mass="13169">MVELLPVNRLDIKEKMEKRSGIMRYKISQKDYDKIEELVKCALSAYNKAEAKNYIQQISYVPYNLAGAANNILGELISAIETASGQVQDKERLKYFAEISLYKLKSFIEEDAPND</sequence>
<protein>
    <submittedName>
        <fullName evidence="1">Uncharacterized protein</fullName>
    </submittedName>
</protein>
<dbReference type="EMBL" id="ABCC02000058">
    <property type="protein sequence ID" value="EDP12925.1"/>
    <property type="molecule type" value="Genomic_DNA"/>
</dbReference>
<organism evidence="1 2">
    <name type="scientific">Enterocloster bolteae (strain ATCC BAA-613 / DSM 15670 / CCUG 46953 / JCM 12243 / WAL 16351)</name>
    <name type="common">Clostridium bolteae</name>
    <dbReference type="NCBI Taxonomy" id="411902"/>
    <lineage>
        <taxon>Bacteria</taxon>
        <taxon>Bacillati</taxon>
        <taxon>Bacillota</taxon>
        <taxon>Clostridia</taxon>
        <taxon>Lachnospirales</taxon>
        <taxon>Lachnospiraceae</taxon>
        <taxon>Enterocloster</taxon>
    </lineage>
</organism>
<proteinExistence type="predicted"/>